<organism evidence="1 2">
    <name type="scientific">Sphaeroforma arctica JP610</name>
    <dbReference type="NCBI Taxonomy" id="667725"/>
    <lineage>
        <taxon>Eukaryota</taxon>
        <taxon>Ichthyosporea</taxon>
        <taxon>Ichthyophonida</taxon>
        <taxon>Sphaeroforma</taxon>
    </lineage>
</organism>
<protein>
    <submittedName>
        <fullName evidence="1">Uncharacterized protein</fullName>
    </submittedName>
</protein>
<dbReference type="InterPro" id="IPR016039">
    <property type="entry name" value="Thiolase-like"/>
</dbReference>
<keyword evidence="2" id="KW-1185">Reference proteome</keyword>
<dbReference type="GeneID" id="25910848"/>
<sequence length="64" mass="7025">MSYETLNENGNLGSSAILLVLEKVFNTTDAEEVMFLAFGPGVTVEWGMFQRRPTEEVEQVAGGN</sequence>
<reference evidence="1 2" key="1">
    <citation type="submission" date="2011-02" db="EMBL/GenBank/DDBJ databases">
        <title>The Genome Sequence of Sphaeroforma arctica JP610.</title>
        <authorList>
            <consortium name="The Broad Institute Genome Sequencing Platform"/>
            <person name="Russ C."/>
            <person name="Cuomo C."/>
            <person name="Young S.K."/>
            <person name="Zeng Q."/>
            <person name="Gargeya S."/>
            <person name="Alvarado L."/>
            <person name="Berlin A."/>
            <person name="Chapman S.B."/>
            <person name="Chen Z."/>
            <person name="Freedman E."/>
            <person name="Gellesch M."/>
            <person name="Goldberg J."/>
            <person name="Griggs A."/>
            <person name="Gujja S."/>
            <person name="Heilman E."/>
            <person name="Heiman D."/>
            <person name="Howarth C."/>
            <person name="Mehta T."/>
            <person name="Neiman D."/>
            <person name="Pearson M."/>
            <person name="Roberts A."/>
            <person name="Saif S."/>
            <person name="Shea T."/>
            <person name="Shenoy N."/>
            <person name="Sisk P."/>
            <person name="Stolte C."/>
            <person name="Sykes S."/>
            <person name="White J."/>
            <person name="Yandava C."/>
            <person name="Burger G."/>
            <person name="Gray M.W."/>
            <person name="Holland P.W.H."/>
            <person name="King N."/>
            <person name="Lang F.B.F."/>
            <person name="Roger A.J."/>
            <person name="Ruiz-Trillo I."/>
            <person name="Haas B."/>
            <person name="Nusbaum C."/>
            <person name="Birren B."/>
        </authorList>
    </citation>
    <scope>NUCLEOTIDE SEQUENCE [LARGE SCALE GENOMIC DNA]</scope>
    <source>
        <strain evidence="1 2">JP610</strain>
    </source>
</reference>
<evidence type="ECO:0000313" key="2">
    <source>
        <dbReference type="Proteomes" id="UP000054560"/>
    </source>
</evidence>
<dbReference type="Gene3D" id="3.40.47.10">
    <property type="match status" value="1"/>
</dbReference>
<dbReference type="GO" id="GO:0016746">
    <property type="term" value="F:acyltransferase activity"/>
    <property type="evidence" value="ECO:0007669"/>
    <property type="project" value="InterPro"/>
</dbReference>
<dbReference type="AlphaFoldDB" id="A0A0L0FL48"/>
<name>A0A0L0FL48_9EUKA</name>
<dbReference type="SUPFAM" id="SSF53901">
    <property type="entry name" value="Thiolase-like"/>
    <property type="match status" value="1"/>
</dbReference>
<dbReference type="EMBL" id="KQ242810">
    <property type="protein sequence ID" value="KNC77191.1"/>
    <property type="molecule type" value="Genomic_DNA"/>
</dbReference>
<accession>A0A0L0FL48</accession>
<dbReference type="Proteomes" id="UP000054560">
    <property type="component" value="Unassembled WGS sequence"/>
</dbReference>
<gene>
    <name evidence="1" type="ORF">SARC_10344</name>
</gene>
<proteinExistence type="predicted"/>
<dbReference type="RefSeq" id="XP_014151093.1">
    <property type="nucleotide sequence ID" value="XM_014295618.1"/>
</dbReference>
<evidence type="ECO:0000313" key="1">
    <source>
        <dbReference type="EMBL" id="KNC77191.1"/>
    </source>
</evidence>
<dbReference type="OrthoDB" id="1558779at2759"/>